<reference evidence="11 12" key="1">
    <citation type="submission" date="2016-03" db="EMBL/GenBank/DDBJ databases">
        <title>Deep-sea bacteria in the southern Pacific.</title>
        <authorList>
            <person name="Tang K."/>
        </authorList>
    </citation>
    <scope>NUCLEOTIDE SEQUENCE [LARGE SCALE GENOMIC DNA]</scope>
    <source>
        <strain evidence="11 12">JLT2016</strain>
    </source>
</reference>
<dbReference type="Pfam" id="PF03088">
    <property type="entry name" value="Str_synth"/>
    <property type="match status" value="1"/>
</dbReference>
<dbReference type="Gene3D" id="2.120.10.30">
    <property type="entry name" value="TolB, C-terminal domain"/>
    <property type="match status" value="1"/>
</dbReference>
<feature type="transmembrane region" description="Helical" evidence="9">
    <location>
        <begin position="69"/>
        <end position="98"/>
    </location>
</feature>
<dbReference type="Pfam" id="PF20067">
    <property type="entry name" value="SSL_N"/>
    <property type="match status" value="1"/>
</dbReference>
<evidence type="ECO:0000256" key="3">
    <source>
        <dbReference type="ARBA" id="ARBA00022475"/>
    </source>
</evidence>
<dbReference type="Pfam" id="PF02653">
    <property type="entry name" value="BPD_transp_2"/>
    <property type="match status" value="1"/>
</dbReference>
<accession>A0A1U7D9X9</accession>
<feature type="transmembrane region" description="Helical" evidence="9">
    <location>
        <begin position="315"/>
        <end position="333"/>
    </location>
</feature>
<feature type="transmembrane region" description="Helical" evidence="9">
    <location>
        <begin position="176"/>
        <end position="202"/>
    </location>
</feature>
<keyword evidence="5 9" id="KW-0812">Transmembrane</keyword>
<dbReference type="RefSeq" id="WP_017466899.1">
    <property type="nucleotide sequence ID" value="NZ_BMEW01000001.1"/>
</dbReference>
<dbReference type="GO" id="GO:0016787">
    <property type="term" value="F:hydrolase activity"/>
    <property type="evidence" value="ECO:0007669"/>
    <property type="project" value="TreeGrafter"/>
</dbReference>
<feature type="domain" description="Strictosidine synthase conserved region" evidence="10">
    <location>
        <begin position="478"/>
        <end position="564"/>
    </location>
</feature>
<dbReference type="AlphaFoldDB" id="A0A1U7D9X9"/>
<proteinExistence type="inferred from homology"/>
<dbReference type="OrthoDB" id="9775406at2"/>
<keyword evidence="4" id="KW-0597">Phosphoprotein</keyword>
<keyword evidence="6 9" id="KW-1133">Transmembrane helix</keyword>
<dbReference type="SUPFAM" id="SSF63829">
    <property type="entry name" value="Calcium-dependent phosphotriesterase"/>
    <property type="match status" value="1"/>
</dbReference>
<comment type="subcellular location">
    <subcellularLocation>
        <location evidence="1">Cell membrane</location>
        <topology evidence="1">Multi-pass membrane protein</topology>
    </subcellularLocation>
</comment>
<keyword evidence="12" id="KW-1185">Reference proteome</keyword>
<keyword evidence="3" id="KW-1003">Cell membrane</keyword>
<dbReference type="PANTHER" id="PTHR10426">
    <property type="entry name" value="STRICTOSIDINE SYNTHASE-RELATED"/>
    <property type="match status" value="1"/>
</dbReference>
<protein>
    <submittedName>
        <fullName evidence="11">Monosaccharide ABC transporter membrane protein, CUT2 family</fullName>
    </submittedName>
</protein>
<dbReference type="EMBL" id="CP014796">
    <property type="protein sequence ID" value="APX24933.1"/>
    <property type="molecule type" value="Genomic_DNA"/>
</dbReference>
<evidence type="ECO:0000256" key="2">
    <source>
        <dbReference type="ARBA" id="ARBA00009191"/>
    </source>
</evidence>
<evidence type="ECO:0000256" key="1">
    <source>
        <dbReference type="ARBA" id="ARBA00004651"/>
    </source>
</evidence>
<evidence type="ECO:0000313" key="12">
    <source>
        <dbReference type="Proteomes" id="UP000186559"/>
    </source>
</evidence>
<feature type="transmembrane region" description="Helical" evidence="9">
    <location>
        <begin position="33"/>
        <end position="57"/>
    </location>
</feature>
<dbReference type="PANTHER" id="PTHR10426:SF88">
    <property type="entry name" value="ADIPOCYTE PLASMA MEMBRANE-ASSOCIATED PROTEIN HEMOMUCIN-RELATED"/>
    <property type="match status" value="1"/>
</dbReference>
<evidence type="ECO:0000256" key="4">
    <source>
        <dbReference type="ARBA" id="ARBA00022553"/>
    </source>
</evidence>
<dbReference type="CDD" id="cd06579">
    <property type="entry name" value="TM_PBP1_transp_AraH_like"/>
    <property type="match status" value="1"/>
</dbReference>
<dbReference type="InterPro" id="IPR001851">
    <property type="entry name" value="ABC_transp_permease"/>
</dbReference>
<evidence type="ECO:0000256" key="6">
    <source>
        <dbReference type="ARBA" id="ARBA00022989"/>
    </source>
</evidence>
<feature type="transmembrane region" description="Helical" evidence="9">
    <location>
        <begin position="137"/>
        <end position="156"/>
    </location>
</feature>
<gene>
    <name evidence="11" type="ORF">Ga0080559_TMP4137</name>
</gene>
<comment type="similarity">
    <text evidence="2">Belongs to the strictosidine synthase family.</text>
</comment>
<feature type="transmembrane region" description="Helical" evidence="9">
    <location>
        <begin position="104"/>
        <end position="125"/>
    </location>
</feature>
<dbReference type="STRING" id="1229727.Ga0080559_TMP4137"/>
<dbReference type="Proteomes" id="UP000186559">
    <property type="component" value="Chromosome"/>
</dbReference>
<keyword evidence="7 9" id="KW-0472">Membrane</keyword>
<dbReference type="GO" id="GO:0005886">
    <property type="term" value="C:plasma membrane"/>
    <property type="evidence" value="ECO:0007669"/>
    <property type="project" value="UniProtKB-SubCell"/>
</dbReference>
<feature type="transmembrane region" description="Helical" evidence="9">
    <location>
        <begin position="263"/>
        <end position="283"/>
    </location>
</feature>
<keyword evidence="8" id="KW-0325">Glycoprotein</keyword>
<dbReference type="KEGG" id="tpro:Ga0080559_TMP4137"/>
<evidence type="ECO:0000256" key="9">
    <source>
        <dbReference type="SAM" id="Phobius"/>
    </source>
</evidence>
<sequence length="702" mass="76499">MANSLTKLRYRHVPDHLFGEVLSKPWIDNAVPFIALIATLGTFMALQPSMFSAYGLVDLSRQLAEFGLLVVALTVVMISGGIDLAIGSIFALCILTIMTCLNVLGWPLGTSVLATAGVGAFCGAINGVLIGFLRLRAFLTTLVTLIIFRSIYELIFPQLGTAIVMGMSDSAIWDALSFNTFLGLPYAIWIAGIIMLGVHVVLSRSRFGWQLSAVGGGRRSAFNAGIKVRTVVFLAYVSSGVLTGLAAVLYGARMNSVGSDTGVGLELGVVTAAIMGGVTLGGGRGSVSKALMGAIVVLIVQNGLLLRGVQGPTAAMILGLILLLAAFLDVRWVKNRHKLLQSSYISPTWFELGKRPQVGPGSPFEINDKLKDVEVIGLGEIEGPEDVVLDADGNLYAGNRFGDVIKFHGPDHKTWEVYAHTGGHFLGCNFDRHGNLIGCVGGMGLYMVTPEREVVKLTDETPRNPLSIIDDSHLRLPDDMDIAPDGRIFFSEATVRYGMDSWAQDAIESRGNGRLICYDPKTKTTKTVLRNRIFPNGIVCLKDGESLLFNETWACRISRYYYDGPKKGTVEPVCENLPGYPDNINRASDGNYWVALFGMRTPLLDMAMTEPAWRRRMTLRVSPANYLYANINVGCVIKINEKGEVLDTIWDAEGRNHSSITSMREHKGYLYLGGVHNNRIGKYRIPGADPDWTAMKDYWGNA</sequence>
<organism evidence="11 12">
    <name type="scientific">Salipiger profundus</name>
    <dbReference type="NCBI Taxonomy" id="1229727"/>
    <lineage>
        <taxon>Bacteria</taxon>
        <taxon>Pseudomonadati</taxon>
        <taxon>Pseudomonadota</taxon>
        <taxon>Alphaproteobacteria</taxon>
        <taxon>Rhodobacterales</taxon>
        <taxon>Roseobacteraceae</taxon>
        <taxon>Salipiger</taxon>
    </lineage>
</organism>
<evidence type="ECO:0000256" key="8">
    <source>
        <dbReference type="ARBA" id="ARBA00023180"/>
    </source>
</evidence>
<name>A0A1U7D9X9_9RHOB</name>
<feature type="transmembrane region" description="Helical" evidence="9">
    <location>
        <begin position="228"/>
        <end position="251"/>
    </location>
</feature>
<dbReference type="GO" id="GO:0022857">
    <property type="term" value="F:transmembrane transporter activity"/>
    <property type="evidence" value="ECO:0007669"/>
    <property type="project" value="InterPro"/>
</dbReference>
<evidence type="ECO:0000313" key="11">
    <source>
        <dbReference type="EMBL" id="APX24933.1"/>
    </source>
</evidence>
<evidence type="ECO:0000256" key="7">
    <source>
        <dbReference type="ARBA" id="ARBA00023136"/>
    </source>
</evidence>
<dbReference type="InterPro" id="IPR018119">
    <property type="entry name" value="Strictosidine_synth_cons-reg"/>
</dbReference>
<evidence type="ECO:0000256" key="5">
    <source>
        <dbReference type="ARBA" id="ARBA00022692"/>
    </source>
</evidence>
<evidence type="ECO:0000259" key="10">
    <source>
        <dbReference type="Pfam" id="PF03088"/>
    </source>
</evidence>
<dbReference type="InterPro" id="IPR011042">
    <property type="entry name" value="6-blade_b-propeller_TolB-like"/>
</dbReference>